<evidence type="ECO:0000259" key="10">
    <source>
        <dbReference type="PROSITE" id="PS51160"/>
    </source>
</evidence>
<dbReference type="Pfam" id="PF17788">
    <property type="entry name" value="HypF_C"/>
    <property type="match status" value="1"/>
</dbReference>
<dbReference type="GO" id="GO:0016743">
    <property type="term" value="F:carboxyl- or carbamoyltransferase activity"/>
    <property type="evidence" value="ECO:0007669"/>
    <property type="project" value="UniProtKB-UniRule"/>
</dbReference>
<evidence type="ECO:0000256" key="9">
    <source>
        <dbReference type="PROSITE-ProRule" id="PRU00520"/>
    </source>
</evidence>
<dbReference type="PROSITE" id="PS51160">
    <property type="entry name" value="ACYLPHOSPHATASE_3"/>
    <property type="match status" value="1"/>
</dbReference>
<dbReference type="RefSeq" id="WP_013707804.1">
    <property type="nucleotide sequence ID" value="NC_015388.1"/>
</dbReference>
<evidence type="ECO:0000256" key="1">
    <source>
        <dbReference type="ARBA" id="ARBA00004711"/>
    </source>
</evidence>
<dbReference type="InterPro" id="IPR041440">
    <property type="entry name" value="HypF_C"/>
</dbReference>
<comment type="catalytic activity">
    <reaction evidence="7">
        <text>C-terminal L-cysteinyl-[HypE protein] + carbamoyl phosphate + ATP + H2O = C-terminal S-carboxamide-L-cysteinyl-[HypE protein] + AMP + phosphate + diphosphate + H(+)</text>
        <dbReference type="Rhea" id="RHEA:55636"/>
        <dbReference type="Rhea" id="RHEA-COMP:14247"/>
        <dbReference type="Rhea" id="RHEA-COMP:14392"/>
        <dbReference type="ChEBI" id="CHEBI:15377"/>
        <dbReference type="ChEBI" id="CHEBI:15378"/>
        <dbReference type="ChEBI" id="CHEBI:30616"/>
        <dbReference type="ChEBI" id="CHEBI:33019"/>
        <dbReference type="ChEBI" id="CHEBI:43474"/>
        <dbReference type="ChEBI" id="CHEBI:58228"/>
        <dbReference type="ChEBI" id="CHEBI:76913"/>
        <dbReference type="ChEBI" id="CHEBI:139126"/>
        <dbReference type="ChEBI" id="CHEBI:456215"/>
    </reaction>
</comment>
<dbReference type="GO" id="GO:0003725">
    <property type="term" value="F:double-stranded RNA binding"/>
    <property type="evidence" value="ECO:0007669"/>
    <property type="project" value="InterPro"/>
</dbReference>
<comment type="similarity">
    <text evidence="2 8">Belongs to the carbamoyltransferase HypF family.</text>
</comment>
<dbReference type="KEGG" id="dao:Desac_2895"/>
<dbReference type="EMBL" id="CP002629">
    <property type="protein sequence ID" value="AEB10695.1"/>
    <property type="molecule type" value="Genomic_DNA"/>
</dbReference>
<evidence type="ECO:0000259" key="11">
    <source>
        <dbReference type="PROSITE" id="PS51163"/>
    </source>
</evidence>
<evidence type="ECO:0000256" key="4">
    <source>
        <dbReference type="ARBA" id="ARBA00022723"/>
    </source>
</evidence>
<dbReference type="PANTHER" id="PTHR42959">
    <property type="entry name" value="CARBAMOYLTRANSFERASE"/>
    <property type="match status" value="1"/>
</dbReference>
<dbReference type="GO" id="GO:0016874">
    <property type="term" value="F:ligase activity"/>
    <property type="evidence" value="ECO:0007669"/>
    <property type="project" value="UniProtKB-UniRule"/>
</dbReference>
<dbReference type="GO" id="GO:0051604">
    <property type="term" value="P:protein maturation"/>
    <property type="evidence" value="ECO:0007669"/>
    <property type="project" value="TreeGrafter"/>
</dbReference>
<dbReference type="NCBIfam" id="TIGR00143">
    <property type="entry name" value="hypF"/>
    <property type="match status" value="1"/>
</dbReference>
<dbReference type="InterPro" id="IPR036046">
    <property type="entry name" value="Acylphosphatase-like_dom_sf"/>
</dbReference>
<dbReference type="Pfam" id="PF22521">
    <property type="entry name" value="HypF_C_2"/>
    <property type="match status" value="1"/>
</dbReference>
<keyword evidence="5" id="KW-0863">Zinc-finger</keyword>
<keyword evidence="6" id="KW-0862">Zinc</keyword>
<dbReference type="PIRSF" id="PIRSF006256">
    <property type="entry name" value="CMPcnvr_hdrg_mat"/>
    <property type="match status" value="1"/>
</dbReference>
<dbReference type="InterPro" id="IPR004421">
    <property type="entry name" value="Carbamoyltransferase_HypF"/>
</dbReference>
<evidence type="ECO:0000256" key="5">
    <source>
        <dbReference type="ARBA" id="ARBA00022771"/>
    </source>
</evidence>
<dbReference type="InterPro" id="IPR001792">
    <property type="entry name" value="Acylphosphatase-like_dom"/>
</dbReference>
<keyword evidence="9" id="KW-0378">Hydrolase</keyword>
<evidence type="ECO:0000256" key="3">
    <source>
        <dbReference type="ARBA" id="ARBA00022598"/>
    </source>
</evidence>
<dbReference type="UniPathway" id="UPA00335"/>
<comment type="catalytic activity">
    <reaction evidence="9">
        <text>an acyl phosphate + H2O = a carboxylate + phosphate + H(+)</text>
        <dbReference type="Rhea" id="RHEA:14965"/>
        <dbReference type="ChEBI" id="CHEBI:15377"/>
        <dbReference type="ChEBI" id="CHEBI:15378"/>
        <dbReference type="ChEBI" id="CHEBI:29067"/>
        <dbReference type="ChEBI" id="CHEBI:43474"/>
        <dbReference type="ChEBI" id="CHEBI:59918"/>
        <dbReference type="EC" id="3.6.1.7"/>
    </reaction>
</comment>
<reference evidence="13" key="2">
    <citation type="submission" date="2011-03" db="EMBL/GenBank/DDBJ databases">
        <title>The complete genome of Desulfobacca acetoxidans DSM 11109.</title>
        <authorList>
            <consortium name="US DOE Joint Genome Institute (JGI-PGF)"/>
            <person name="Lucas S."/>
            <person name="Copeland A."/>
            <person name="Lapidus A."/>
            <person name="Bruce D."/>
            <person name="Goodwin L."/>
            <person name="Pitluck S."/>
            <person name="Peters L."/>
            <person name="Kyrpides N."/>
            <person name="Mavromatis K."/>
            <person name="Ivanova N."/>
            <person name="Ovchinnikova G."/>
            <person name="Teshima H."/>
            <person name="Detter J.C."/>
            <person name="Han C."/>
            <person name="Land M."/>
            <person name="Hauser L."/>
            <person name="Markowitz V."/>
            <person name="Cheng J.-F."/>
            <person name="Hugenholtz P."/>
            <person name="Woyke T."/>
            <person name="Wu D."/>
            <person name="Spring S."/>
            <person name="Schueler E."/>
            <person name="Brambilla E."/>
            <person name="Klenk H.-P."/>
            <person name="Eisen J.A."/>
        </authorList>
    </citation>
    <scope>NUCLEOTIDE SEQUENCE [LARGE SCALE GENOMIC DNA]</scope>
    <source>
        <strain evidence="13">ATCC 700848 / DSM 11109 / ASRB2</strain>
    </source>
</reference>
<dbReference type="GO" id="GO:0008270">
    <property type="term" value="F:zinc ion binding"/>
    <property type="evidence" value="ECO:0007669"/>
    <property type="project" value="UniProtKB-KW"/>
</dbReference>
<dbReference type="InterPro" id="IPR017968">
    <property type="entry name" value="Acylphosphatase_CS"/>
</dbReference>
<dbReference type="eggNOG" id="COG0068">
    <property type="taxonomic scope" value="Bacteria"/>
</dbReference>
<dbReference type="Gene3D" id="3.30.110.120">
    <property type="match status" value="1"/>
</dbReference>
<keyword evidence="4" id="KW-0479">Metal-binding</keyword>
<dbReference type="AlphaFoldDB" id="F2NE65"/>
<dbReference type="Pfam" id="PF00708">
    <property type="entry name" value="Acylphosphatase"/>
    <property type="match status" value="1"/>
</dbReference>
<dbReference type="STRING" id="880072.Desac_2895"/>
<sequence length="759" mass="83552">MRIRRNLRISGIVQGVGFRPFIYRLALKHCLGGYVRNTPSCVEIAVEGLPEGLEAFCRDLTDSAPILACLQEVVSEDAPPLGEENFSILASHGSGEAAAVIPADIGLCPDCAAEILSQQNRRYFYPFTNCTNCGPRFTIIKNLPYDRAHTTMAGFAMCDACRQEYENPLDRRFHAEPTACPACGPVVWLEIGGRRRSRECLTRAAEMLWNGKIIAIKSLGGFHLACDARQEPVVQLLRQRKGRRDKPFAVMVRDLAAAEAICELNRFEKSWLRSPASPIVLARQRANPGIAASLAPGNRYLGLMLPYTPLHLLLFQHSPDALVMTSGNRSEEPLAFTNDEARRTLGELADAFLFHNRDIHVPCDDSVVRPLHDGSTIILRRARGYVPDTIQLPLPCREDLLGVGAQDKTTFGLAWRRTALLSQHLGNLDLVETIDYYRCAIDHFQTLSRRRPTVAAHDLHPGYVSTSYAKGLDNVRLIAVQHHHAHIAACLAENGRLERCLGLAFDGAGYGPDGTIWGGEILAADLADYTRVGHFAPVVLPGGDAAAQNPNFMALSYLFAVYGEAALSQAARLGLRFSPLQERLLLRQITTGWHSPVTTSAGRLFDAVAAALDICRERTYEGQPALELEMVAEGQDWGYYPLKIGHHHNQLVIDTIALFRQVVEDRQRGVVPAVISARFHESLARGCVAACLTLRGRLRLNLVALSGGVWQNARLFLRTKELLTKAGFEVIFHRQTPANDGGIALGQIAVAAAVLDREQ</sequence>
<feature type="domain" description="YrdC-like" evidence="11">
    <location>
        <begin position="198"/>
        <end position="384"/>
    </location>
</feature>
<evidence type="ECO:0000256" key="7">
    <source>
        <dbReference type="ARBA" id="ARBA00048220"/>
    </source>
</evidence>
<protein>
    <recommendedName>
        <fullName evidence="8">Carbamoyltransferase</fullName>
        <ecNumber evidence="8">6.2.-.-</ecNumber>
    </recommendedName>
</protein>
<organism evidence="12 13">
    <name type="scientific">Desulfobacca acetoxidans (strain ATCC 700848 / DSM 11109 / ASRB2)</name>
    <dbReference type="NCBI Taxonomy" id="880072"/>
    <lineage>
        <taxon>Bacteria</taxon>
        <taxon>Pseudomonadati</taxon>
        <taxon>Thermodesulfobacteriota</taxon>
        <taxon>Desulfobaccia</taxon>
        <taxon>Desulfobaccales</taxon>
        <taxon>Desulfobaccaceae</taxon>
        <taxon>Desulfobacca</taxon>
    </lineage>
</organism>
<proteinExistence type="inferred from homology"/>
<dbReference type="Pfam" id="PF07503">
    <property type="entry name" value="zf-HYPF"/>
    <property type="match status" value="2"/>
</dbReference>
<dbReference type="Pfam" id="PF01300">
    <property type="entry name" value="Sua5_yciO_yrdC"/>
    <property type="match status" value="1"/>
</dbReference>
<dbReference type="InterPro" id="IPR006070">
    <property type="entry name" value="Sua5-like_dom"/>
</dbReference>
<feature type="domain" description="Acylphosphatase-like" evidence="10">
    <location>
        <begin position="4"/>
        <end position="90"/>
    </location>
</feature>
<dbReference type="Proteomes" id="UP000000483">
    <property type="component" value="Chromosome"/>
</dbReference>
<reference evidence="12 13" key="1">
    <citation type="journal article" date="2011" name="Stand. Genomic Sci.">
        <title>Complete genome sequence of the acetate-degrading sulfate reducer Desulfobacca acetoxidans type strain (ASRB2).</title>
        <authorList>
            <person name="Goker M."/>
            <person name="Teshima H."/>
            <person name="Lapidus A."/>
            <person name="Nolan M."/>
            <person name="Lucas S."/>
            <person name="Hammon N."/>
            <person name="Deshpande S."/>
            <person name="Cheng J.F."/>
            <person name="Tapia R."/>
            <person name="Han C."/>
            <person name="Goodwin L."/>
            <person name="Pitluck S."/>
            <person name="Huntemann M."/>
            <person name="Liolios K."/>
            <person name="Ivanova N."/>
            <person name="Pagani I."/>
            <person name="Mavromatis K."/>
            <person name="Ovchinikova G."/>
            <person name="Pati A."/>
            <person name="Chen A."/>
            <person name="Palaniappan K."/>
            <person name="Land M."/>
            <person name="Hauser L."/>
            <person name="Brambilla E.M."/>
            <person name="Rohde M."/>
            <person name="Spring S."/>
            <person name="Detter J.C."/>
            <person name="Woyke T."/>
            <person name="Bristow J."/>
            <person name="Eisen J.A."/>
            <person name="Markowitz V."/>
            <person name="Hugenholtz P."/>
            <person name="Kyrpides N.C."/>
            <person name="Klenk H.P."/>
        </authorList>
    </citation>
    <scope>NUCLEOTIDE SEQUENCE [LARGE SCALE GENOMIC DNA]</scope>
    <source>
        <strain evidence="13">ATCC 700848 / DSM 11109 / ASRB2</strain>
    </source>
</reference>
<feature type="active site" evidence="9">
    <location>
        <position position="37"/>
    </location>
</feature>
<dbReference type="Gene3D" id="3.30.420.40">
    <property type="match status" value="1"/>
</dbReference>
<dbReference type="Gene3D" id="3.30.420.360">
    <property type="match status" value="1"/>
</dbReference>
<evidence type="ECO:0000256" key="8">
    <source>
        <dbReference type="PIRNR" id="PIRNR006256"/>
    </source>
</evidence>
<dbReference type="PROSITE" id="PS51163">
    <property type="entry name" value="YRDC"/>
    <property type="match status" value="1"/>
</dbReference>
<dbReference type="GO" id="GO:0003998">
    <property type="term" value="F:acylphosphatase activity"/>
    <property type="evidence" value="ECO:0007669"/>
    <property type="project" value="UniProtKB-EC"/>
</dbReference>
<dbReference type="InterPro" id="IPR055128">
    <property type="entry name" value="HypF_C_2"/>
</dbReference>
<dbReference type="InterPro" id="IPR017945">
    <property type="entry name" value="DHBP_synth_RibB-like_a/b_dom"/>
</dbReference>
<dbReference type="InterPro" id="IPR011125">
    <property type="entry name" value="Znf_HypF"/>
</dbReference>
<comment type="pathway">
    <text evidence="1">Protein modification; [NiFe] hydrogenase maturation.</text>
</comment>
<dbReference type="OrthoDB" id="9808093at2"/>
<accession>F2NE65</accession>
<evidence type="ECO:0000256" key="6">
    <source>
        <dbReference type="ARBA" id="ARBA00022833"/>
    </source>
</evidence>
<dbReference type="EC" id="6.2.-.-" evidence="8"/>
<name>F2NE65_DESAR</name>
<keyword evidence="13" id="KW-1185">Reference proteome</keyword>
<dbReference type="PANTHER" id="PTHR42959:SF1">
    <property type="entry name" value="CARBAMOYLTRANSFERASE HYPF"/>
    <property type="match status" value="1"/>
</dbReference>
<dbReference type="SUPFAM" id="SSF55821">
    <property type="entry name" value="YrdC/RibB"/>
    <property type="match status" value="1"/>
</dbReference>
<dbReference type="InterPro" id="IPR051060">
    <property type="entry name" value="Carbamoyltrans_HypF-like"/>
</dbReference>
<feature type="active site" evidence="9">
    <location>
        <position position="19"/>
    </location>
</feature>
<gene>
    <name evidence="12" type="ordered locus">Desac_2895</name>
</gene>
<keyword evidence="3" id="KW-0436">Ligase</keyword>
<evidence type="ECO:0000313" key="12">
    <source>
        <dbReference type="EMBL" id="AEB10695.1"/>
    </source>
</evidence>
<evidence type="ECO:0000313" key="13">
    <source>
        <dbReference type="Proteomes" id="UP000000483"/>
    </source>
</evidence>
<evidence type="ECO:0000256" key="2">
    <source>
        <dbReference type="ARBA" id="ARBA00008097"/>
    </source>
</evidence>
<dbReference type="Gene3D" id="3.90.870.50">
    <property type="match status" value="1"/>
</dbReference>
<dbReference type="PROSITE" id="PS00150">
    <property type="entry name" value="ACYLPHOSPHATASE_1"/>
    <property type="match status" value="1"/>
</dbReference>
<dbReference type="HOGENOM" id="CLU_009164_0_0_7"/>
<dbReference type="SUPFAM" id="SSF54975">
    <property type="entry name" value="Acylphosphatase/BLUF domain-like"/>
    <property type="match status" value="1"/>
</dbReference>